<feature type="transmembrane region" description="Helical" evidence="1">
    <location>
        <begin position="40"/>
        <end position="67"/>
    </location>
</feature>
<dbReference type="Proteomes" id="UP000031104">
    <property type="component" value="Chromosome"/>
</dbReference>
<dbReference type="HOGENOM" id="CLU_193666_0_0_6"/>
<keyword evidence="1" id="KW-0472">Membrane</keyword>
<gene>
    <name evidence="2" type="ORF">SD28_07560</name>
</gene>
<keyword evidence="3" id="KW-1185">Reference proteome</keyword>
<evidence type="ECO:0000313" key="3">
    <source>
        <dbReference type="Proteomes" id="UP000031104"/>
    </source>
</evidence>
<reference evidence="2 3" key="1">
    <citation type="submission" date="2014-12" db="EMBL/GenBank/DDBJ databases">
        <title>Complete genome sequence of Francisella guanzhouensis strain 08HL01032 isolated from air-conditioning system in China.</title>
        <authorList>
            <person name="Svensson D."/>
            <person name="Ohrman C."/>
            <person name="Backman S."/>
            <person name="Karlsson E."/>
            <person name="Nilsson E."/>
            <person name="Bystrom M."/>
            <person name="Larkeryd A."/>
            <person name="Stenberg P."/>
            <person name="Scholtz H.C."/>
            <person name="Forsman M."/>
            <person name="Sjodin A."/>
        </authorList>
    </citation>
    <scope>NUCLEOTIDE SEQUENCE [LARGE SCALE GENOMIC DNA]</scope>
    <source>
        <strain evidence="2 3">08HL01032</strain>
    </source>
</reference>
<proteinExistence type="predicted"/>
<evidence type="ECO:0000256" key="1">
    <source>
        <dbReference type="SAM" id="Phobius"/>
    </source>
</evidence>
<protein>
    <submittedName>
        <fullName evidence="2">Uncharacterized protein</fullName>
    </submittedName>
</protein>
<keyword evidence="1" id="KW-0812">Transmembrane</keyword>
<dbReference type="EMBL" id="CP010427">
    <property type="protein sequence ID" value="AJC49475.1"/>
    <property type="molecule type" value="Genomic_DNA"/>
</dbReference>
<dbReference type="KEGG" id="fgu:SD28_07560"/>
<feature type="transmembrane region" description="Helical" evidence="1">
    <location>
        <begin position="12"/>
        <end position="34"/>
    </location>
</feature>
<sequence length="80" mass="9329">MKNNNRNLSKKICLFNKTVSCLFLTIILAVFSFLELTVMILIFLIFMSFYLAIIILGTTYLSIICLFKIKKIIKDKRQTT</sequence>
<organism evidence="2 3">
    <name type="scientific">Allofrancisella guangzhouensis</name>
    <dbReference type="NCBI Taxonomy" id="594679"/>
    <lineage>
        <taxon>Bacteria</taxon>
        <taxon>Pseudomonadati</taxon>
        <taxon>Pseudomonadota</taxon>
        <taxon>Gammaproteobacteria</taxon>
        <taxon>Thiotrichales</taxon>
        <taxon>Francisellaceae</taxon>
        <taxon>Allofrancisella</taxon>
    </lineage>
</organism>
<evidence type="ECO:0000313" key="2">
    <source>
        <dbReference type="EMBL" id="AJC49475.1"/>
    </source>
</evidence>
<dbReference type="AlphaFoldDB" id="A0A0A8E5I3"/>
<accession>A0A0A8E5I3</accession>
<keyword evidence="1" id="KW-1133">Transmembrane helix</keyword>
<name>A0A0A8E5I3_9GAMM</name>